<name>A0ABQ4X1Y7_9ASTR</name>
<sequence length="596" mass="68050">MESSNSNSKEKELQHMQLKDMKLHQKSIEIFQELKSHLKTLYPINSFRVTHNRLFEISFCKFFSEEHQNFRKKMFHNLDQLQLQFERDHFHEVNAKTCLKVLQTNLKNFFASNRHLDILAKCIDKRVLKYDELRMKEGEVKAIKETKQPLNEAIPHEHEIEKSFKLQSTDVQINLVQAVDANLVVTESKALDDGSVVTKSSGTKSNKQDTSNNSWNYITHVMDADIRPVNDQVPFYGEKVIANVAFKNELKKLKGNSVDTKFAKPSILGKPVLQPPKKQSVVRQPNTFKSERPNFSKQRFASQVDMNNIFSKSVTPYYLPKVRESEFVKPHHVIASGSSRNSSKELYGSNDMANNYYLEEAKKKTQDENMNLKPSVMHTTSLQNTTNGSKPKPKSNNQTSRSLRVSKSSCGMSNGVPLVDHSRNSSSFSNSKHFVCSTCQKCVFNANHDACITKFLKEVNSHVKVQSPKTRYSNKLVEPKIHTQKPGRQIDPTGKTFTSSTTKVNCKRPNGSNEDITNPYECDQTLNVSAGTLNLSAVPLDLSKDTKPYIKLRSSRFVHWDQQKQSPNSSQGVKEQQKCTHFDDPCHELLLRVYIS</sequence>
<dbReference type="EMBL" id="BQNB010009133">
    <property type="protein sequence ID" value="GJS59203.1"/>
    <property type="molecule type" value="Genomic_DNA"/>
</dbReference>
<keyword evidence="3" id="KW-1185">Reference proteome</keyword>
<reference evidence="2" key="2">
    <citation type="submission" date="2022-01" db="EMBL/GenBank/DDBJ databases">
        <authorList>
            <person name="Yamashiro T."/>
            <person name="Shiraishi A."/>
            <person name="Satake H."/>
            <person name="Nakayama K."/>
        </authorList>
    </citation>
    <scope>NUCLEOTIDE SEQUENCE</scope>
</reference>
<accession>A0ABQ4X1Y7</accession>
<feature type="region of interest" description="Disordered" evidence="1">
    <location>
        <begin position="380"/>
        <end position="413"/>
    </location>
</feature>
<gene>
    <name evidence="2" type="ORF">Tco_0653987</name>
</gene>
<protein>
    <submittedName>
        <fullName evidence="2">Uncharacterized protein</fullName>
    </submittedName>
</protein>
<evidence type="ECO:0000313" key="2">
    <source>
        <dbReference type="EMBL" id="GJS59203.1"/>
    </source>
</evidence>
<feature type="compositionally biased region" description="Polar residues" evidence="1">
    <location>
        <begin position="380"/>
        <end position="412"/>
    </location>
</feature>
<reference evidence="2" key="1">
    <citation type="journal article" date="2022" name="Int. J. Mol. Sci.">
        <title>Draft Genome of Tanacetum Coccineum: Genomic Comparison of Closely Related Tanacetum-Family Plants.</title>
        <authorList>
            <person name="Yamashiro T."/>
            <person name="Shiraishi A."/>
            <person name="Nakayama K."/>
            <person name="Satake H."/>
        </authorList>
    </citation>
    <scope>NUCLEOTIDE SEQUENCE</scope>
</reference>
<dbReference type="Proteomes" id="UP001151760">
    <property type="component" value="Unassembled WGS sequence"/>
</dbReference>
<feature type="compositionally biased region" description="Polar residues" evidence="1">
    <location>
        <begin position="495"/>
        <end position="510"/>
    </location>
</feature>
<comment type="caution">
    <text evidence="2">The sequence shown here is derived from an EMBL/GenBank/DDBJ whole genome shotgun (WGS) entry which is preliminary data.</text>
</comment>
<evidence type="ECO:0000256" key="1">
    <source>
        <dbReference type="SAM" id="MobiDB-lite"/>
    </source>
</evidence>
<evidence type="ECO:0000313" key="3">
    <source>
        <dbReference type="Proteomes" id="UP001151760"/>
    </source>
</evidence>
<proteinExistence type="predicted"/>
<feature type="region of interest" description="Disordered" evidence="1">
    <location>
        <begin position="484"/>
        <end position="510"/>
    </location>
</feature>
<organism evidence="2 3">
    <name type="scientific">Tanacetum coccineum</name>
    <dbReference type="NCBI Taxonomy" id="301880"/>
    <lineage>
        <taxon>Eukaryota</taxon>
        <taxon>Viridiplantae</taxon>
        <taxon>Streptophyta</taxon>
        <taxon>Embryophyta</taxon>
        <taxon>Tracheophyta</taxon>
        <taxon>Spermatophyta</taxon>
        <taxon>Magnoliopsida</taxon>
        <taxon>eudicotyledons</taxon>
        <taxon>Gunneridae</taxon>
        <taxon>Pentapetalae</taxon>
        <taxon>asterids</taxon>
        <taxon>campanulids</taxon>
        <taxon>Asterales</taxon>
        <taxon>Asteraceae</taxon>
        <taxon>Asteroideae</taxon>
        <taxon>Anthemideae</taxon>
        <taxon>Anthemidinae</taxon>
        <taxon>Tanacetum</taxon>
    </lineage>
</organism>